<gene>
    <name evidence="2" type="ORF">QNN03_15085</name>
</gene>
<reference evidence="2 3" key="1">
    <citation type="submission" date="2023-05" db="EMBL/GenBank/DDBJ databases">
        <title>Streptomyces fuscus sp. nov., a brown-black pigment producing actinomyces isolated from dry sand of Sea duck farm.</title>
        <authorList>
            <person name="Xie J."/>
            <person name="Shen N."/>
        </authorList>
    </citation>
    <scope>NUCLEOTIDE SEQUENCE [LARGE SCALE GENOMIC DNA]</scope>
    <source>
        <strain evidence="2 3">GXMU-J15</strain>
    </source>
</reference>
<name>A0ABT7IYT8_9ACTN</name>
<feature type="region of interest" description="Disordered" evidence="1">
    <location>
        <begin position="25"/>
        <end position="52"/>
    </location>
</feature>
<evidence type="ECO:0000256" key="1">
    <source>
        <dbReference type="SAM" id="MobiDB-lite"/>
    </source>
</evidence>
<evidence type="ECO:0000313" key="2">
    <source>
        <dbReference type="EMBL" id="MDL2077763.1"/>
    </source>
</evidence>
<proteinExistence type="predicted"/>
<dbReference type="RefSeq" id="WP_176711761.1">
    <property type="nucleotide sequence ID" value="NZ_JASJUS010000012.1"/>
</dbReference>
<organism evidence="2 3">
    <name type="scientific">Streptomyces fuscus</name>
    <dbReference type="NCBI Taxonomy" id="3048495"/>
    <lineage>
        <taxon>Bacteria</taxon>
        <taxon>Bacillati</taxon>
        <taxon>Actinomycetota</taxon>
        <taxon>Actinomycetes</taxon>
        <taxon>Kitasatosporales</taxon>
        <taxon>Streptomycetaceae</taxon>
        <taxon>Streptomyces</taxon>
    </lineage>
</organism>
<dbReference type="Proteomes" id="UP001241926">
    <property type="component" value="Unassembled WGS sequence"/>
</dbReference>
<accession>A0ABT7IYT8</accession>
<evidence type="ECO:0000313" key="3">
    <source>
        <dbReference type="Proteomes" id="UP001241926"/>
    </source>
</evidence>
<comment type="caution">
    <text evidence="2">The sequence shown here is derived from an EMBL/GenBank/DDBJ whole genome shotgun (WGS) entry which is preliminary data.</text>
</comment>
<feature type="compositionally biased region" description="Basic and acidic residues" evidence="1">
    <location>
        <begin position="37"/>
        <end position="52"/>
    </location>
</feature>
<sequence>MSVTEGDAPRPLPPVSMRDLLAASAAATAVSTPPRAPEPRVVPERAQEPKAA</sequence>
<dbReference type="EMBL" id="JASJUS010000012">
    <property type="protein sequence ID" value="MDL2077763.1"/>
    <property type="molecule type" value="Genomic_DNA"/>
</dbReference>
<protein>
    <submittedName>
        <fullName evidence="2">Uncharacterized protein</fullName>
    </submittedName>
</protein>
<keyword evidence="3" id="KW-1185">Reference proteome</keyword>